<sequence length="130" mass="14495">MGRKATETTRQNNALASTTAKSEHCNDSSRNFVKETRALKMKTVVAGYERSSEMFSYAVTPTKVCPGEFSASSILCLKPRTLRKATSRREIVEYKTGMGYLNTKIKIAVQIKLSILSRKGNSLRPHSFSL</sequence>
<organism evidence="2 3">
    <name type="scientific">Parelaphostrongylus tenuis</name>
    <name type="common">Meningeal worm</name>
    <dbReference type="NCBI Taxonomy" id="148309"/>
    <lineage>
        <taxon>Eukaryota</taxon>
        <taxon>Metazoa</taxon>
        <taxon>Ecdysozoa</taxon>
        <taxon>Nematoda</taxon>
        <taxon>Chromadorea</taxon>
        <taxon>Rhabditida</taxon>
        <taxon>Rhabditina</taxon>
        <taxon>Rhabditomorpha</taxon>
        <taxon>Strongyloidea</taxon>
        <taxon>Metastrongylidae</taxon>
        <taxon>Parelaphostrongylus</taxon>
    </lineage>
</organism>
<dbReference type="AlphaFoldDB" id="A0AAD5MYV2"/>
<accession>A0AAD5MYV2</accession>
<dbReference type="EMBL" id="JAHQIW010003178">
    <property type="protein sequence ID" value="KAJ1357547.1"/>
    <property type="molecule type" value="Genomic_DNA"/>
</dbReference>
<evidence type="ECO:0000313" key="2">
    <source>
        <dbReference type="EMBL" id="KAJ1357547.1"/>
    </source>
</evidence>
<comment type="caution">
    <text evidence="2">The sequence shown here is derived from an EMBL/GenBank/DDBJ whole genome shotgun (WGS) entry which is preliminary data.</text>
</comment>
<reference evidence="2" key="1">
    <citation type="submission" date="2021-06" db="EMBL/GenBank/DDBJ databases">
        <title>Parelaphostrongylus tenuis whole genome reference sequence.</title>
        <authorList>
            <person name="Garwood T.J."/>
            <person name="Larsen P.A."/>
            <person name="Fountain-Jones N.M."/>
            <person name="Garbe J.R."/>
            <person name="Macchietto M.G."/>
            <person name="Kania S.A."/>
            <person name="Gerhold R.W."/>
            <person name="Richards J.E."/>
            <person name="Wolf T.M."/>
        </authorList>
    </citation>
    <scope>NUCLEOTIDE SEQUENCE</scope>
    <source>
        <strain evidence="2">MNPRO001-30</strain>
        <tissue evidence="2">Meninges</tissue>
    </source>
</reference>
<evidence type="ECO:0000256" key="1">
    <source>
        <dbReference type="SAM" id="MobiDB-lite"/>
    </source>
</evidence>
<protein>
    <submittedName>
        <fullName evidence="2">Uncharacterized protein</fullName>
    </submittedName>
</protein>
<feature type="region of interest" description="Disordered" evidence="1">
    <location>
        <begin position="1"/>
        <end position="27"/>
    </location>
</feature>
<proteinExistence type="predicted"/>
<keyword evidence="3" id="KW-1185">Reference proteome</keyword>
<gene>
    <name evidence="2" type="ORF">KIN20_015718</name>
</gene>
<name>A0AAD5MYV2_PARTN</name>
<dbReference type="Proteomes" id="UP001196413">
    <property type="component" value="Unassembled WGS sequence"/>
</dbReference>
<evidence type="ECO:0000313" key="3">
    <source>
        <dbReference type="Proteomes" id="UP001196413"/>
    </source>
</evidence>
<feature type="compositionally biased region" description="Polar residues" evidence="1">
    <location>
        <begin position="8"/>
        <end position="20"/>
    </location>
</feature>